<evidence type="ECO:0000313" key="2">
    <source>
        <dbReference type="Proteomes" id="UP000253426"/>
    </source>
</evidence>
<name>A0A366HHV5_9BACT</name>
<dbReference type="Proteomes" id="UP000253426">
    <property type="component" value="Unassembled WGS sequence"/>
</dbReference>
<dbReference type="AlphaFoldDB" id="A0A366HHV5"/>
<sequence>MPLAYLGDRITLLTFHPMYYQPSQLDGCSVVVLLKRGLGYVVVKSGFLEFDGEELFLASDDGRVPFSENEVDSLKLVAADNRIPECQGFRLFRIESI</sequence>
<protein>
    <submittedName>
        <fullName evidence="1">Uncharacterized protein</fullName>
    </submittedName>
</protein>
<dbReference type="EMBL" id="QNRR01000007">
    <property type="protein sequence ID" value="RBP41415.1"/>
    <property type="molecule type" value="Genomic_DNA"/>
</dbReference>
<proteinExistence type="predicted"/>
<comment type="caution">
    <text evidence="1">The sequence shown here is derived from an EMBL/GenBank/DDBJ whole genome shotgun (WGS) entry which is preliminary data.</text>
</comment>
<gene>
    <name evidence="1" type="ORF">DES53_107247</name>
</gene>
<accession>A0A366HHV5</accession>
<evidence type="ECO:0000313" key="1">
    <source>
        <dbReference type="EMBL" id="RBP41415.1"/>
    </source>
</evidence>
<organism evidence="1 2">
    <name type="scientific">Roseimicrobium gellanilyticum</name>
    <dbReference type="NCBI Taxonomy" id="748857"/>
    <lineage>
        <taxon>Bacteria</taxon>
        <taxon>Pseudomonadati</taxon>
        <taxon>Verrucomicrobiota</taxon>
        <taxon>Verrucomicrobiia</taxon>
        <taxon>Verrucomicrobiales</taxon>
        <taxon>Verrucomicrobiaceae</taxon>
        <taxon>Roseimicrobium</taxon>
    </lineage>
</organism>
<reference evidence="1 2" key="1">
    <citation type="submission" date="2018-06" db="EMBL/GenBank/DDBJ databases">
        <title>Genomic Encyclopedia of Type Strains, Phase IV (KMG-IV): sequencing the most valuable type-strain genomes for metagenomic binning, comparative biology and taxonomic classification.</title>
        <authorList>
            <person name="Goeker M."/>
        </authorList>
    </citation>
    <scope>NUCLEOTIDE SEQUENCE [LARGE SCALE GENOMIC DNA]</scope>
    <source>
        <strain evidence="1 2">DSM 25532</strain>
    </source>
</reference>
<keyword evidence="2" id="KW-1185">Reference proteome</keyword>